<accession>I3ZDR3</accession>
<dbReference type="InterPro" id="IPR007352">
    <property type="entry name" value="DUF420"/>
</dbReference>
<feature type="transmembrane region" description="Helical" evidence="1">
    <location>
        <begin position="21"/>
        <end position="41"/>
    </location>
</feature>
<evidence type="ECO:0000313" key="3">
    <source>
        <dbReference type="Proteomes" id="UP000006056"/>
    </source>
</evidence>
<dbReference type="KEGG" id="trs:Terro_1060"/>
<feature type="transmembrane region" description="Helical" evidence="1">
    <location>
        <begin position="61"/>
        <end position="78"/>
    </location>
</feature>
<dbReference type="PANTHER" id="PTHR37692">
    <property type="entry name" value="HYPOTHETICAL MEMBRANE SPANNING PROTEIN"/>
    <property type="match status" value="1"/>
</dbReference>
<reference evidence="2 3" key="1">
    <citation type="submission" date="2012-06" db="EMBL/GenBank/DDBJ databases">
        <title>Complete genome of Terriglobus roseus DSM 18391.</title>
        <authorList>
            <consortium name="US DOE Joint Genome Institute (JGI-PGF)"/>
            <person name="Lucas S."/>
            <person name="Copeland A."/>
            <person name="Lapidus A."/>
            <person name="Glavina del Rio T."/>
            <person name="Dalin E."/>
            <person name="Tice H."/>
            <person name="Bruce D."/>
            <person name="Goodwin L."/>
            <person name="Pitluck S."/>
            <person name="Peters L."/>
            <person name="Mikhailova N."/>
            <person name="Munk A.C.C."/>
            <person name="Kyrpides N."/>
            <person name="Mavromatis K."/>
            <person name="Ivanova N."/>
            <person name="Brettin T."/>
            <person name="Detter J.C."/>
            <person name="Han C."/>
            <person name="Larimer F."/>
            <person name="Land M."/>
            <person name="Hauser L."/>
            <person name="Markowitz V."/>
            <person name="Cheng J.-F."/>
            <person name="Hugenholtz P."/>
            <person name="Woyke T."/>
            <person name="Wu D."/>
            <person name="Brambilla E."/>
            <person name="Klenk H.-P."/>
            <person name="Eisen J.A."/>
        </authorList>
    </citation>
    <scope>NUCLEOTIDE SEQUENCE [LARGE SCALE GENOMIC DNA]</scope>
    <source>
        <strain evidence="3">DSM 18391 / NRRL B-41598 / KBS 63</strain>
    </source>
</reference>
<dbReference type="PANTHER" id="PTHR37692:SF1">
    <property type="entry name" value="DUF420 DOMAIN-CONTAINING PROTEIN"/>
    <property type="match status" value="1"/>
</dbReference>
<gene>
    <name evidence="2" type="ordered locus">Terro_1060</name>
</gene>
<dbReference type="PATRIC" id="fig|926566.3.peg.1041"/>
<dbReference type="eggNOG" id="COG2322">
    <property type="taxonomic scope" value="Bacteria"/>
</dbReference>
<keyword evidence="1" id="KW-0812">Transmembrane</keyword>
<dbReference type="Pfam" id="PF04238">
    <property type="entry name" value="DUF420"/>
    <property type="match status" value="1"/>
</dbReference>
<dbReference type="EMBL" id="CP003379">
    <property type="protein sequence ID" value="AFL87381.1"/>
    <property type="molecule type" value="Genomic_DNA"/>
</dbReference>
<keyword evidence="1" id="KW-0472">Membrane</keyword>
<keyword evidence="3" id="KW-1185">Reference proteome</keyword>
<dbReference type="AlphaFoldDB" id="I3ZDR3"/>
<evidence type="ECO:0000313" key="2">
    <source>
        <dbReference type="EMBL" id="AFL87381.1"/>
    </source>
</evidence>
<feature type="transmembrane region" description="Helical" evidence="1">
    <location>
        <begin position="164"/>
        <end position="189"/>
    </location>
</feature>
<evidence type="ECO:0000256" key="1">
    <source>
        <dbReference type="SAM" id="Phobius"/>
    </source>
</evidence>
<dbReference type="Proteomes" id="UP000006056">
    <property type="component" value="Chromosome"/>
</dbReference>
<dbReference type="STRING" id="926566.Terro_1060"/>
<dbReference type="RefSeq" id="WP_014784950.1">
    <property type="nucleotide sequence ID" value="NC_018014.1"/>
</dbReference>
<keyword evidence="1" id="KW-1133">Transmembrane helix</keyword>
<proteinExistence type="predicted"/>
<name>I3ZDR3_TERRK</name>
<dbReference type="HOGENOM" id="CLU_104065_0_0_0"/>
<feature type="transmembrane region" description="Helical" evidence="1">
    <location>
        <begin position="127"/>
        <end position="152"/>
    </location>
</feature>
<dbReference type="OrthoDB" id="9811380at2"/>
<feature type="transmembrane region" description="Helical" evidence="1">
    <location>
        <begin position="90"/>
        <end position="107"/>
    </location>
</feature>
<organism evidence="2 3">
    <name type="scientific">Terriglobus roseus (strain DSM 18391 / NRRL B-41598 / KBS 63)</name>
    <dbReference type="NCBI Taxonomy" id="926566"/>
    <lineage>
        <taxon>Bacteria</taxon>
        <taxon>Pseudomonadati</taxon>
        <taxon>Acidobacteriota</taxon>
        <taxon>Terriglobia</taxon>
        <taxon>Terriglobales</taxon>
        <taxon>Acidobacteriaceae</taxon>
        <taxon>Terriglobus</taxon>
    </lineage>
</organism>
<protein>
    <submittedName>
        <fullName evidence="2">Putative membrane protein</fullName>
    </submittedName>
</protein>
<sequence length="191" mass="21574">MTATDTRPIPTPERIKTPPSIIAAILGVSVVASLFLFWLVYYHAPADTQHTKLLFLPSLNALFNGLSAVALVVGLVFVKGRKIKQHRAAMFTAFLFSTLFLVSYILNHALHGEYRLPIAHVGLLWNTYFWMLLSHILLSVFALPLILITFFFSLSERFEQHRKIARWTFPIWLYVSVTGVLVAVIQAVVHG</sequence>